<feature type="transmembrane region" description="Helical" evidence="1">
    <location>
        <begin position="980"/>
        <end position="1006"/>
    </location>
</feature>
<gene>
    <name evidence="2" type="ORF">ACFOUO_11805</name>
</gene>
<evidence type="ECO:0000256" key="1">
    <source>
        <dbReference type="SAM" id="Phobius"/>
    </source>
</evidence>
<dbReference type="SUPFAM" id="SSF82714">
    <property type="entry name" value="Multidrug efflux transporter AcrB TolC docking domain, DN and DC subdomains"/>
    <property type="match status" value="2"/>
</dbReference>
<feature type="transmembrane region" description="Helical" evidence="1">
    <location>
        <begin position="427"/>
        <end position="447"/>
    </location>
</feature>
<keyword evidence="3" id="KW-1185">Reference proteome</keyword>
<feature type="transmembrane region" description="Helical" evidence="1">
    <location>
        <begin position="356"/>
        <end position="376"/>
    </location>
</feature>
<dbReference type="SUPFAM" id="SSF82866">
    <property type="entry name" value="Multidrug efflux transporter AcrB transmembrane domain"/>
    <property type="match status" value="2"/>
</dbReference>
<feature type="transmembrane region" description="Helical" evidence="1">
    <location>
        <begin position="903"/>
        <end position="928"/>
    </location>
</feature>
<dbReference type="PANTHER" id="PTHR32063:SF0">
    <property type="entry name" value="SWARMING MOTILITY PROTEIN SWRC"/>
    <property type="match status" value="1"/>
</dbReference>
<dbReference type="PANTHER" id="PTHR32063">
    <property type="match status" value="1"/>
</dbReference>
<dbReference type="PRINTS" id="PR00702">
    <property type="entry name" value="ACRIFLAVINRP"/>
</dbReference>
<dbReference type="Gene3D" id="3.30.70.1430">
    <property type="entry name" value="Multidrug efflux transporter AcrB pore domain"/>
    <property type="match status" value="2"/>
</dbReference>
<keyword evidence="1" id="KW-0812">Transmembrane</keyword>
<dbReference type="EMBL" id="JBHSAP010000015">
    <property type="protein sequence ID" value="MFC4077486.1"/>
    <property type="molecule type" value="Genomic_DNA"/>
</dbReference>
<keyword evidence="1" id="KW-1133">Transmembrane helix</keyword>
<feature type="transmembrane region" description="Helical" evidence="1">
    <location>
        <begin position="459"/>
        <end position="485"/>
    </location>
</feature>
<feature type="transmembrane region" description="Helical" evidence="1">
    <location>
        <begin position="330"/>
        <end position="349"/>
    </location>
</feature>
<feature type="transmembrane region" description="Helical" evidence="1">
    <location>
        <begin position="877"/>
        <end position="897"/>
    </location>
</feature>
<comment type="caution">
    <text evidence="2">The sequence shown here is derived from an EMBL/GenBank/DDBJ whole genome shotgun (WGS) entry which is preliminary data.</text>
</comment>
<dbReference type="Gene3D" id="3.30.70.1440">
    <property type="entry name" value="Multidrug efflux transporter AcrB pore domain"/>
    <property type="match status" value="1"/>
</dbReference>
<dbReference type="Proteomes" id="UP001595843">
    <property type="component" value="Unassembled WGS sequence"/>
</dbReference>
<name>A0ABV8JJT1_9BACL</name>
<dbReference type="Gene3D" id="3.30.70.1320">
    <property type="entry name" value="Multidrug efflux transporter AcrB pore domain like"/>
    <property type="match status" value="1"/>
</dbReference>
<dbReference type="Gene3D" id="1.20.1640.10">
    <property type="entry name" value="Multidrug efflux transporter AcrB transmembrane domain"/>
    <property type="match status" value="2"/>
</dbReference>
<dbReference type="Pfam" id="PF00873">
    <property type="entry name" value="ACR_tran"/>
    <property type="match status" value="1"/>
</dbReference>
<accession>A0ABV8JJT1</accession>
<dbReference type="RefSeq" id="WP_380705298.1">
    <property type="nucleotide sequence ID" value="NZ_JBHSAP010000015.1"/>
</dbReference>
<sequence>MWLPKTAIRRPVFTTVAVIIILVMGFVSLTNLQTDLLPEIQPPVGAVVASYPGAGSKEVLEKVSKPLERKLGTLSGLKTIQSQSREGSALILLEFDWSQDINQVQNDVLSRINQTHLPSDVDTPNFLKFDPATFPIMQLSVKVENGSRDALQNDVDEIVHSISKLPGVASAEDSGLVGRQIRISLDGDKIKKYGLTQKDVKDRIESSNVSQPGGIVKDGDNDLTARVVSELTKVNDLKRLTVSRHPLTRQKITLDEVAEVKVADANQSVITRTNGKPGVGINVFKQSGSNTAQVASEVRDELKRLNKVLDNDTLVIFDQGKYVDRSVSNVGSTMAGGALLAMLVLFLFLRSFRSPLIIGIAIPLSVIFTFVLMYLSDFSLNIMTLGGLALGIGMLVDNAIVVIENIYRHRQMGKAPKEASVAGAGEVAAAVTASTLTTVFVFVPVIFVQGIVGQLFKEFAFTVSFSLLASLLVSLTVVPVLSAAIMKKPWKGWNRQQKENGVYRSFRNGLSWALSHRKTVLASAFLLFLIGGVGVWKVGTEFLPASDEGVFTVEVKMPSGTGLEKTKAVSKKVEEILNEEKDIANYQATIGEGENENAISGRSARNISRIYVNAVESGERSLTTRSLINRLRPRLAEAAPEAEVTLKEQSSFQTTGTPGTLEFTLSGSKEQMDRYAASVTNQLKEMDHVREVTNSREETKPELQVEVDRKKAENKGVIPAQIVEAVSNATRGETVTRIDLEKGPVLDVDLSFDPTYRQSPEKLKDLPIPAGGDGRTVSLGTVAKVKKGEGPITINRSNLQDSIEYQVQFDGTDLGRMEKATEERLAELLPAGMDVKFTGSAELFNDAVDDLLLAVGLAVLFVFLVLSAQFESFRTPFVIILTLPLMVIGVGVSLWLTKTPVGVTALIGVIVLAGIVVNNAIVLVDFINQLKDRGYSSYEAILESGTARLRPIMMTALTTILGLIPLSFGFGEGTEIQQPLAVTVIGGLLSSTLLTLFVIPVVYTLFDPELRRKRKIG</sequence>
<organism evidence="2 3">
    <name type="scientific">Salinithrix halophila</name>
    <dbReference type="NCBI Taxonomy" id="1485204"/>
    <lineage>
        <taxon>Bacteria</taxon>
        <taxon>Bacillati</taxon>
        <taxon>Bacillota</taxon>
        <taxon>Bacilli</taxon>
        <taxon>Bacillales</taxon>
        <taxon>Thermoactinomycetaceae</taxon>
        <taxon>Salinithrix</taxon>
    </lineage>
</organism>
<feature type="transmembrane region" description="Helical" evidence="1">
    <location>
        <begin position="12"/>
        <end position="32"/>
    </location>
</feature>
<dbReference type="SUPFAM" id="SSF82693">
    <property type="entry name" value="Multidrug efflux transporter AcrB pore domain, PN1, PN2, PC1 and PC2 subdomains"/>
    <property type="match status" value="3"/>
</dbReference>
<dbReference type="Gene3D" id="3.30.2090.10">
    <property type="entry name" value="Multidrug efflux transporter AcrB TolC docking domain, DN and DC subdomains"/>
    <property type="match status" value="2"/>
</dbReference>
<protein>
    <submittedName>
        <fullName evidence="2">Efflux RND transporter permease subunit</fullName>
    </submittedName>
</protein>
<evidence type="ECO:0000313" key="2">
    <source>
        <dbReference type="EMBL" id="MFC4077486.1"/>
    </source>
</evidence>
<feature type="transmembrane region" description="Helical" evidence="1">
    <location>
        <begin position="851"/>
        <end position="870"/>
    </location>
</feature>
<feature type="transmembrane region" description="Helical" evidence="1">
    <location>
        <begin position="520"/>
        <end position="539"/>
    </location>
</feature>
<keyword evidence="1" id="KW-0472">Membrane</keyword>
<feature type="transmembrane region" description="Helical" evidence="1">
    <location>
        <begin position="382"/>
        <end position="407"/>
    </location>
</feature>
<feature type="transmembrane region" description="Helical" evidence="1">
    <location>
        <begin position="949"/>
        <end position="968"/>
    </location>
</feature>
<reference evidence="3" key="1">
    <citation type="journal article" date="2019" name="Int. J. Syst. Evol. Microbiol.">
        <title>The Global Catalogue of Microorganisms (GCM) 10K type strain sequencing project: providing services to taxonomists for standard genome sequencing and annotation.</title>
        <authorList>
            <consortium name="The Broad Institute Genomics Platform"/>
            <consortium name="The Broad Institute Genome Sequencing Center for Infectious Disease"/>
            <person name="Wu L."/>
            <person name="Ma J."/>
        </authorList>
    </citation>
    <scope>NUCLEOTIDE SEQUENCE [LARGE SCALE GENOMIC DNA]</scope>
    <source>
        <strain evidence="3">IBRC-M 10813</strain>
    </source>
</reference>
<evidence type="ECO:0000313" key="3">
    <source>
        <dbReference type="Proteomes" id="UP001595843"/>
    </source>
</evidence>
<dbReference type="InterPro" id="IPR001036">
    <property type="entry name" value="Acrflvin-R"/>
</dbReference>
<proteinExistence type="predicted"/>
<dbReference type="InterPro" id="IPR027463">
    <property type="entry name" value="AcrB_DN_DC_subdom"/>
</dbReference>